<dbReference type="AlphaFoldDB" id="A0A6H2C0W2"/>
<proteinExistence type="predicted"/>
<evidence type="ECO:0000313" key="1">
    <source>
        <dbReference type="EMBL" id="QJB44940.1"/>
    </source>
</evidence>
<sequence length="76" mass="8910">MNTTQMRNQVKQNIDKLSPEKLIVIAEFLRDLLNDENEDATEELLKISGFESAFEQAKQQVQEGKVKDWRMIRDDV</sequence>
<evidence type="ECO:0000313" key="2">
    <source>
        <dbReference type="Proteomes" id="UP000502433"/>
    </source>
</evidence>
<reference evidence="1 2" key="2">
    <citation type="submission" date="2020-04" db="EMBL/GenBank/DDBJ databases">
        <authorList>
            <person name="Fomenkov A."/>
            <person name="Anton B.P."/>
            <person name="Roberts R.J."/>
        </authorList>
    </citation>
    <scope>NUCLEOTIDE SEQUENCE [LARGE SCALE GENOMIC DNA]</scope>
    <source>
        <strain evidence="1 2">CCAP 1403/13f</strain>
    </source>
</reference>
<gene>
    <name evidence="1" type="ORF">HGD76_12880</name>
</gene>
<protein>
    <submittedName>
        <fullName evidence="1">Uncharacterized protein</fullName>
    </submittedName>
</protein>
<name>A0A6H2C0W2_DOLFA</name>
<accession>A0A6H2C0W2</accession>
<dbReference type="RefSeq" id="WP_039200252.1">
    <property type="nucleotide sequence ID" value="NZ_CP051206.1"/>
</dbReference>
<reference evidence="1 2" key="1">
    <citation type="submission" date="2020-04" db="EMBL/GenBank/DDBJ databases">
        <title>Genome-Wide Identification of 5-Methylcytosine Sites in Bacterial Genomes By High-Throughput Sequencing of MspJI Restriction Fragments.</title>
        <authorList>
            <person name="Wu V."/>
        </authorList>
    </citation>
    <scope>NUCLEOTIDE SEQUENCE [LARGE SCALE GENOMIC DNA]</scope>
    <source>
        <strain evidence="1 2">CCAP 1403/13f</strain>
    </source>
</reference>
<dbReference type="KEGG" id="dfs:HGD76_12880"/>
<organism evidence="1 2">
    <name type="scientific">Dolichospermum flos-aquae CCAP 1403/13F</name>
    <dbReference type="NCBI Taxonomy" id="315271"/>
    <lineage>
        <taxon>Bacteria</taxon>
        <taxon>Bacillati</taxon>
        <taxon>Cyanobacteriota</taxon>
        <taxon>Cyanophyceae</taxon>
        <taxon>Nostocales</taxon>
        <taxon>Aphanizomenonaceae</taxon>
        <taxon>Dolichospermum</taxon>
    </lineage>
</organism>
<dbReference type="Proteomes" id="UP000502433">
    <property type="component" value="Chromosome"/>
</dbReference>
<dbReference type="EMBL" id="CP051206">
    <property type="protein sequence ID" value="QJB44940.1"/>
    <property type="molecule type" value="Genomic_DNA"/>
</dbReference>